<keyword evidence="2" id="KW-0813">Transport</keyword>
<accession>A0A3S0QZF9</accession>
<organism evidence="5 6">
    <name type="scientific">Halomonas nitroreducens</name>
    <dbReference type="NCBI Taxonomy" id="447425"/>
    <lineage>
        <taxon>Bacteria</taxon>
        <taxon>Pseudomonadati</taxon>
        <taxon>Pseudomonadota</taxon>
        <taxon>Gammaproteobacteria</taxon>
        <taxon>Oceanospirillales</taxon>
        <taxon>Halomonadaceae</taxon>
        <taxon>Halomonas</taxon>
    </lineage>
</organism>
<protein>
    <submittedName>
        <fullName evidence="5">DctP family TRAP transporter solute-binding subunit</fullName>
    </submittedName>
</protein>
<dbReference type="GO" id="GO:0030288">
    <property type="term" value="C:outer membrane-bounded periplasmic space"/>
    <property type="evidence" value="ECO:0007669"/>
    <property type="project" value="InterPro"/>
</dbReference>
<feature type="chain" id="PRO_5018759676" evidence="4">
    <location>
        <begin position="20"/>
        <end position="328"/>
    </location>
</feature>
<dbReference type="GO" id="GO:0055085">
    <property type="term" value="P:transmembrane transport"/>
    <property type="evidence" value="ECO:0007669"/>
    <property type="project" value="InterPro"/>
</dbReference>
<proteinExistence type="inferred from homology"/>
<dbReference type="PANTHER" id="PTHR33376">
    <property type="match status" value="1"/>
</dbReference>
<reference evidence="5 6" key="1">
    <citation type="submission" date="2018-12" db="EMBL/GenBank/DDBJ databases">
        <authorList>
            <person name="Yu L."/>
        </authorList>
    </citation>
    <scope>NUCLEOTIDE SEQUENCE [LARGE SCALE GENOMIC DNA]</scope>
    <source>
        <strain evidence="5 6">11S</strain>
    </source>
</reference>
<dbReference type="NCBIfam" id="NF037995">
    <property type="entry name" value="TRAP_S1"/>
    <property type="match status" value="1"/>
</dbReference>
<keyword evidence="3 4" id="KW-0732">Signal</keyword>
<dbReference type="InterPro" id="IPR018389">
    <property type="entry name" value="DctP_fam"/>
</dbReference>
<evidence type="ECO:0000313" key="6">
    <source>
        <dbReference type="Proteomes" id="UP000267400"/>
    </source>
</evidence>
<evidence type="ECO:0000256" key="2">
    <source>
        <dbReference type="ARBA" id="ARBA00022448"/>
    </source>
</evidence>
<sequence length="328" mass="36559">MNSKWLLVGLLAGTLPVQAATVVKLGHGANENFHMSRAMQEFERLVEERSNGEIEVQIYPSSQMGPDREMIESVQTGILEMAVSPSSIYENWDPAFGIVELAYIYPNKATALKVLDGPEGQALLDRLEALNLVGLGWVESGMRHITNSVRPISTPDDLEGIKLRTMKVPAHVDTFDALGANPTPMNFGEVYSALQQGVIDGQENPLSLIDTQRFYEVQDHLTLSGHVFTAYIPAISKPFYESLPEAHQEILQTAMDDAVQYDRQLVDEQEQEHLKVIKDTGVEVTTLTDEQYEAFAEKAEDVNLEYRDRIGADVFDAWMASIEAQSDQ</sequence>
<dbReference type="PANTHER" id="PTHR33376:SF7">
    <property type="entry name" value="C4-DICARBOXYLATE-BINDING PROTEIN DCTB"/>
    <property type="match status" value="1"/>
</dbReference>
<dbReference type="Proteomes" id="UP000267400">
    <property type="component" value="Unassembled WGS sequence"/>
</dbReference>
<evidence type="ECO:0000256" key="3">
    <source>
        <dbReference type="ARBA" id="ARBA00022729"/>
    </source>
</evidence>
<keyword evidence="6" id="KW-1185">Reference proteome</keyword>
<dbReference type="OrthoDB" id="9771186at2"/>
<comment type="caution">
    <text evidence="5">The sequence shown here is derived from an EMBL/GenBank/DDBJ whole genome shotgun (WGS) entry which is preliminary data.</text>
</comment>
<dbReference type="Gene3D" id="3.40.190.170">
    <property type="entry name" value="Bacterial extracellular solute-binding protein, family 7"/>
    <property type="match status" value="1"/>
</dbReference>
<gene>
    <name evidence="5" type="ORF">EKG36_17075</name>
</gene>
<dbReference type="NCBIfam" id="TIGR00787">
    <property type="entry name" value="dctP"/>
    <property type="match status" value="1"/>
</dbReference>
<comment type="similarity">
    <text evidence="1">Belongs to the bacterial solute-binding protein 7 family.</text>
</comment>
<dbReference type="AlphaFoldDB" id="A0A3S0QZF9"/>
<evidence type="ECO:0000256" key="4">
    <source>
        <dbReference type="SAM" id="SignalP"/>
    </source>
</evidence>
<dbReference type="PIRSF" id="PIRSF006470">
    <property type="entry name" value="DctB"/>
    <property type="match status" value="1"/>
</dbReference>
<evidence type="ECO:0000313" key="5">
    <source>
        <dbReference type="EMBL" id="RTQ99589.1"/>
    </source>
</evidence>
<dbReference type="RefSeq" id="WP_126486307.1">
    <property type="nucleotide sequence ID" value="NZ_RXNS01000019.1"/>
</dbReference>
<evidence type="ECO:0000256" key="1">
    <source>
        <dbReference type="ARBA" id="ARBA00009023"/>
    </source>
</evidence>
<dbReference type="Pfam" id="PF03480">
    <property type="entry name" value="DctP"/>
    <property type="match status" value="1"/>
</dbReference>
<name>A0A3S0QZF9_9GAMM</name>
<dbReference type="EMBL" id="RXNS01000019">
    <property type="protein sequence ID" value="RTQ99589.1"/>
    <property type="molecule type" value="Genomic_DNA"/>
</dbReference>
<feature type="signal peptide" evidence="4">
    <location>
        <begin position="1"/>
        <end position="19"/>
    </location>
</feature>
<dbReference type="InterPro" id="IPR038404">
    <property type="entry name" value="TRAP_DctP_sf"/>
</dbReference>
<dbReference type="InterPro" id="IPR004682">
    <property type="entry name" value="TRAP_DctP"/>
</dbReference>